<dbReference type="EMBL" id="KZ301987">
    <property type="protein sequence ID" value="PFH51538.1"/>
    <property type="molecule type" value="Genomic_DNA"/>
</dbReference>
<dbReference type="STRING" id="703135.A0A2A9NN59"/>
<evidence type="ECO:0000313" key="4">
    <source>
        <dbReference type="EMBL" id="PFH51538.1"/>
    </source>
</evidence>
<sequence>MLKRYHAQRQHIISSFDALLYQLHTLSFFLAPSLLSFICRIIVQSQFTKPKEHEMARGLRFYLAIIILFNGPSVWNHTTQGSLDDRAVVLDFVGLAYAPSKLQLVMLDLTIIFFQLLLTTVAYETTLAQISPELDILSPAPSVELPSHTPSGSSSASSLYFATQESNRAKDVVDSPQYIIDLRFRPIIARLRNPPTIRPPAANTSLPLPNTAPWSVPTGVGMMLIRAGGRMRPSGRGSNRATGREARVPGSLDTGIERTNG</sequence>
<dbReference type="GO" id="GO:0044695">
    <property type="term" value="C:Dsc E3 ubiquitin ligase complex"/>
    <property type="evidence" value="ECO:0007669"/>
    <property type="project" value="InterPro"/>
</dbReference>
<feature type="transmembrane region" description="Helical" evidence="2">
    <location>
        <begin position="55"/>
        <end position="75"/>
    </location>
</feature>
<organism evidence="4 5">
    <name type="scientific">Amanita thiersii Skay4041</name>
    <dbReference type="NCBI Taxonomy" id="703135"/>
    <lineage>
        <taxon>Eukaryota</taxon>
        <taxon>Fungi</taxon>
        <taxon>Dikarya</taxon>
        <taxon>Basidiomycota</taxon>
        <taxon>Agaricomycotina</taxon>
        <taxon>Agaricomycetes</taxon>
        <taxon>Agaricomycetidae</taxon>
        <taxon>Agaricales</taxon>
        <taxon>Pluteineae</taxon>
        <taxon>Amanitaceae</taxon>
        <taxon>Amanita</taxon>
    </lineage>
</organism>
<keyword evidence="5" id="KW-1185">Reference proteome</keyword>
<dbReference type="PANTHER" id="PTHR39405:SF1">
    <property type="entry name" value="DSC E3 UBIQUITIN LIGASE COMPLEX SUBUNIT 4"/>
    <property type="match status" value="1"/>
</dbReference>
<feature type="transmembrane region" description="Helical" evidence="2">
    <location>
        <begin position="20"/>
        <end position="43"/>
    </location>
</feature>
<dbReference type="InterPro" id="IPR038967">
    <property type="entry name" value="Dsc4-like"/>
</dbReference>
<feature type="transmembrane region" description="Helical" evidence="2">
    <location>
        <begin position="102"/>
        <end position="123"/>
    </location>
</feature>
<keyword evidence="2" id="KW-1133">Transmembrane helix</keyword>
<dbReference type="InterPro" id="IPR013715">
    <property type="entry name" value="DUF1746"/>
</dbReference>
<evidence type="ECO:0000256" key="1">
    <source>
        <dbReference type="SAM" id="MobiDB-lite"/>
    </source>
</evidence>
<dbReference type="PANTHER" id="PTHR39405">
    <property type="entry name" value="DSC E3 UBIQUITIN LIGASE COMPLEX SUBUNIT 4"/>
    <property type="match status" value="1"/>
</dbReference>
<name>A0A2A9NN59_9AGAR</name>
<dbReference type="OrthoDB" id="5428737at2759"/>
<evidence type="ECO:0000259" key="3">
    <source>
        <dbReference type="Pfam" id="PF08508"/>
    </source>
</evidence>
<proteinExistence type="predicted"/>
<keyword evidence="2" id="KW-0472">Membrane</keyword>
<evidence type="ECO:0000256" key="2">
    <source>
        <dbReference type="SAM" id="Phobius"/>
    </source>
</evidence>
<dbReference type="Proteomes" id="UP000242287">
    <property type="component" value="Unassembled WGS sequence"/>
</dbReference>
<reference evidence="4 5" key="1">
    <citation type="submission" date="2014-02" db="EMBL/GenBank/DDBJ databases">
        <title>Transposable element dynamics among asymbiotic and ectomycorrhizal Amanita fungi.</title>
        <authorList>
            <consortium name="DOE Joint Genome Institute"/>
            <person name="Hess J."/>
            <person name="Skrede I."/>
            <person name="Wolfe B."/>
            <person name="LaButti K."/>
            <person name="Ohm R.A."/>
            <person name="Grigoriev I.V."/>
            <person name="Pringle A."/>
        </authorList>
    </citation>
    <scope>NUCLEOTIDE SEQUENCE [LARGE SCALE GENOMIC DNA]</scope>
    <source>
        <strain evidence="4 5">SKay4041</strain>
    </source>
</reference>
<keyword evidence="2" id="KW-0812">Transmembrane</keyword>
<accession>A0A2A9NN59</accession>
<dbReference type="AlphaFoldDB" id="A0A2A9NN59"/>
<gene>
    <name evidence="4" type="ORF">AMATHDRAFT_142384</name>
</gene>
<dbReference type="GO" id="GO:0032933">
    <property type="term" value="P:SREBP signaling pathway"/>
    <property type="evidence" value="ECO:0007669"/>
    <property type="project" value="InterPro"/>
</dbReference>
<protein>
    <recommendedName>
        <fullName evidence="3">DUF1746 domain-containing protein</fullName>
    </recommendedName>
</protein>
<evidence type="ECO:0000313" key="5">
    <source>
        <dbReference type="Proteomes" id="UP000242287"/>
    </source>
</evidence>
<dbReference type="GO" id="GO:0005783">
    <property type="term" value="C:endoplasmic reticulum"/>
    <property type="evidence" value="ECO:0007669"/>
    <property type="project" value="TreeGrafter"/>
</dbReference>
<feature type="region of interest" description="Disordered" evidence="1">
    <location>
        <begin position="230"/>
        <end position="261"/>
    </location>
</feature>
<dbReference type="Pfam" id="PF08508">
    <property type="entry name" value="DUF1746"/>
    <property type="match status" value="1"/>
</dbReference>
<feature type="domain" description="DUF1746" evidence="3">
    <location>
        <begin position="15"/>
        <end position="117"/>
    </location>
</feature>